<dbReference type="PANTHER" id="PTHR45831:SF2">
    <property type="entry name" value="LD24721P"/>
    <property type="match status" value="1"/>
</dbReference>
<dbReference type="GO" id="GO:0006620">
    <property type="term" value="P:post-translational protein targeting to endoplasmic reticulum membrane"/>
    <property type="evidence" value="ECO:0007669"/>
    <property type="project" value="TreeGrafter"/>
</dbReference>
<dbReference type="SMART" id="SM00028">
    <property type="entry name" value="TPR"/>
    <property type="match status" value="3"/>
</dbReference>
<dbReference type="EMBL" id="NVUL01000076">
    <property type="protein sequence ID" value="PCI75387.1"/>
    <property type="molecule type" value="Genomic_DNA"/>
</dbReference>
<feature type="repeat" description="TPR" evidence="3">
    <location>
        <begin position="130"/>
        <end position="163"/>
    </location>
</feature>
<evidence type="ECO:0000256" key="1">
    <source>
        <dbReference type="ARBA" id="ARBA00022737"/>
    </source>
</evidence>
<keyword evidence="1" id="KW-0677">Repeat</keyword>
<name>A0A2A4WZZ1_9GAMM</name>
<dbReference type="PANTHER" id="PTHR45831">
    <property type="entry name" value="LD24721P"/>
    <property type="match status" value="1"/>
</dbReference>
<protein>
    <submittedName>
        <fullName evidence="4">Uncharacterized protein</fullName>
    </submittedName>
</protein>
<dbReference type="AlphaFoldDB" id="A0A2A4WZZ1"/>
<keyword evidence="2 3" id="KW-0802">TPR repeat</keyword>
<dbReference type="Proteomes" id="UP000218767">
    <property type="component" value="Unassembled WGS sequence"/>
</dbReference>
<evidence type="ECO:0000313" key="5">
    <source>
        <dbReference type="Proteomes" id="UP000218767"/>
    </source>
</evidence>
<comment type="caution">
    <text evidence="4">The sequence shown here is derived from an EMBL/GenBank/DDBJ whole genome shotgun (WGS) entry which is preliminary data.</text>
</comment>
<dbReference type="InterPro" id="IPR019734">
    <property type="entry name" value="TPR_rpt"/>
</dbReference>
<gene>
    <name evidence="4" type="ORF">COB20_13055</name>
</gene>
<dbReference type="InterPro" id="IPR011990">
    <property type="entry name" value="TPR-like_helical_dom_sf"/>
</dbReference>
<dbReference type="GO" id="GO:0072380">
    <property type="term" value="C:TRC complex"/>
    <property type="evidence" value="ECO:0007669"/>
    <property type="project" value="TreeGrafter"/>
</dbReference>
<evidence type="ECO:0000256" key="3">
    <source>
        <dbReference type="PROSITE-ProRule" id="PRU00339"/>
    </source>
</evidence>
<dbReference type="GO" id="GO:0060090">
    <property type="term" value="F:molecular adaptor activity"/>
    <property type="evidence" value="ECO:0007669"/>
    <property type="project" value="TreeGrafter"/>
</dbReference>
<dbReference type="SUPFAM" id="SSF48452">
    <property type="entry name" value="TPR-like"/>
    <property type="match status" value="1"/>
</dbReference>
<evidence type="ECO:0000256" key="2">
    <source>
        <dbReference type="ARBA" id="ARBA00022803"/>
    </source>
</evidence>
<organism evidence="4 5">
    <name type="scientific">SAR86 cluster bacterium</name>
    <dbReference type="NCBI Taxonomy" id="2030880"/>
    <lineage>
        <taxon>Bacteria</taxon>
        <taxon>Pseudomonadati</taxon>
        <taxon>Pseudomonadota</taxon>
        <taxon>Gammaproteobacteria</taxon>
        <taxon>SAR86 cluster</taxon>
    </lineage>
</organism>
<accession>A0A2A4WZZ1</accession>
<dbReference type="Gene3D" id="1.25.40.10">
    <property type="entry name" value="Tetratricopeptide repeat domain"/>
    <property type="match status" value="1"/>
</dbReference>
<evidence type="ECO:0000313" key="4">
    <source>
        <dbReference type="EMBL" id="PCI75387.1"/>
    </source>
</evidence>
<reference evidence="5" key="1">
    <citation type="submission" date="2017-08" db="EMBL/GenBank/DDBJ databases">
        <title>A dynamic microbial community with high functional redundancy inhabits the cold, oxic subseafloor aquifer.</title>
        <authorList>
            <person name="Tully B.J."/>
            <person name="Wheat C.G."/>
            <person name="Glazer B.T."/>
            <person name="Huber J.A."/>
        </authorList>
    </citation>
    <scope>NUCLEOTIDE SEQUENCE [LARGE SCALE GENOMIC DNA]</scope>
</reference>
<dbReference type="PROSITE" id="PS50005">
    <property type="entry name" value="TPR"/>
    <property type="match status" value="2"/>
</dbReference>
<feature type="repeat" description="TPR" evidence="3">
    <location>
        <begin position="96"/>
        <end position="129"/>
    </location>
</feature>
<sequence>MGSRLLWFLAISSASNLLHADQTDDRLGDLFAVLQETENVRTIAITESQIWEIWLQHANADVQQLMLVGTQRMNAQRYPEAMVVFNRLTESFPDYAEGWNKRATLHYVLGNLDASISDIEKTLELEPRHFGALSGLGMVFIQRKELSKAKRAFEDLIEVHPNSPNAKQNLELVEEQLRFSVI</sequence>
<dbReference type="GO" id="GO:0016020">
    <property type="term" value="C:membrane"/>
    <property type="evidence" value="ECO:0007669"/>
    <property type="project" value="TreeGrafter"/>
</dbReference>
<dbReference type="InterPro" id="IPR047150">
    <property type="entry name" value="SGT"/>
</dbReference>
<dbReference type="Pfam" id="PF13432">
    <property type="entry name" value="TPR_16"/>
    <property type="match status" value="1"/>
</dbReference>
<proteinExistence type="predicted"/>